<feature type="domain" description="CN hydrolase" evidence="10">
    <location>
        <begin position="226"/>
        <end position="472"/>
    </location>
</feature>
<dbReference type="GO" id="GO:0005886">
    <property type="term" value="C:plasma membrane"/>
    <property type="evidence" value="ECO:0007669"/>
    <property type="project" value="UniProtKB-SubCell"/>
</dbReference>
<dbReference type="Gene3D" id="3.60.110.10">
    <property type="entry name" value="Carbon-nitrogen hydrolase"/>
    <property type="match status" value="1"/>
</dbReference>
<feature type="transmembrane region" description="Helical" evidence="9">
    <location>
        <begin position="12"/>
        <end position="28"/>
    </location>
</feature>
<reference evidence="11" key="1">
    <citation type="submission" date="2010-05" db="EMBL/GenBank/DDBJ databases">
        <title>The draft genome of Desulfonatronospira thiodismutans ASO3-1.</title>
        <authorList>
            <consortium name="US DOE Joint Genome Institute (JGI-PGF)"/>
            <person name="Lucas S."/>
            <person name="Copeland A."/>
            <person name="Lapidus A."/>
            <person name="Cheng J.-F."/>
            <person name="Bruce D."/>
            <person name="Goodwin L."/>
            <person name="Pitluck S."/>
            <person name="Chertkov O."/>
            <person name="Brettin T."/>
            <person name="Detter J.C."/>
            <person name="Han C."/>
            <person name="Land M.L."/>
            <person name="Hauser L."/>
            <person name="Kyrpides N."/>
            <person name="Mikhailova N."/>
            <person name="Muyzer G."/>
            <person name="Woyke T."/>
        </authorList>
    </citation>
    <scope>NUCLEOTIDE SEQUENCE [LARGE SCALE GENOMIC DNA]</scope>
    <source>
        <strain evidence="11">ASO3-1</strain>
    </source>
</reference>
<dbReference type="RefSeq" id="WP_008868834.1">
    <property type="nucleotide sequence ID" value="NZ_ACJN02000001.1"/>
</dbReference>
<feature type="transmembrane region" description="Helical" evidence="9">
    <location>
        <begin position="192"/>
        <end position="211"/>
    </location>
</feature>
<keyword evidence="8 9" id="KW-0012">Acyltransferase</keyword>
<dbReference type="Proteomes" id="UP000005496">
    <property type="component" value="Unassembled WGS sequence"/>
</dbReference>
<accession>D6SLZ4</accession>
<dbReference type="SUPFAM" id="SSF56317">
    <property type="entry name" value="Carbon-nitrogen hydrolase"/>
    <property type="match status" value="1"/>
</dbReference>
<dbReference type="InterPro" id="IPR003010">
    <property type="entry name" value="C-N_Hydrolase"/>
</dbReference>
<dbReference type="Pfam" id="PF00795">
    <property type="entry name" value="CN_hydrolase"/>
    <property type="match status" value="1"/>
</dbReference>
<evidence type="ECO:0000256" key="1">
    <source>
        <dbReference type="ARBA" id="ARBA00004651"/>
    </source>
</evidence>
<dbReference type="NCBIfam" id="TIGR00546">
    <property type="entry name" value="lnt"/>
    <property type="match status" value="1"/>
</dbReference>
<dbReference type="HAMAP" id="MF_01148">
    <property type="entry name" value="Lnt"/>
    <property type="match status" value="1"/>
</dbReference>
<feature type="transmembrane region" description="Helical" evidence="9">
    <location>
        <begin position="62"/>
        <end position="83"/>
    </location>
</feature>
<comment type="catalytic activity">
    <reaction evidence="9">
        <text>N-terminal S-1,2-diacyl-sn-glyceryl-L-cysteinyl-[lipoprotein] + a glycerophospholipid = N-acyl-S-1,2-diacyl-sn-glyceryl-L-cysteinyl-[lipoprotein] + a 2-acyl-sn-glycero-3-phospholipid + H(+)</text>
        <dbReference type="Rhea" id="RHEA:48228"/>
        <dbReference type="Rhea" id="RHEA-COMP:14681"/>
        <dbReference type="Rhea" id="RHEA-COMP:14684"/>
        <dbReference type="ChEBI" id="CHEBI:15378"/>
        <dbReference type="ChEBI" id="CHEBI:136912"/>
        <dbReference type="ChEBI" id="CHEBI:140656"/>
        <dbReference type="ChEBI" id="CHEBI:140657"/>
        <dbReference type="ChEBI" id="CHEBI:140660"/>
        <dbReference type="EC" id="2.3.1.269"/>
    </reaction>
</comment>
<dbReference type="AlphaFoldDB" id="D6SLZ4"/>
<evidence type="ECO:0000259" key="10">
    <source>
        <dbReference type="PROSITE" id="PS50263"/>
    </source>
</evidence>
<dbReference type="CDD" id="cd07571">
    <property type="entry name" value="ALP_N-acyl_transferase"/>
    <property type="match status" value="1"/>
</dbReference>
<dbReference type="InterPro" id="IPR004563">
    <property type="entry name" value="Apolipo_AcylTrfase"/>
</dbReference>
<dbReference type="PANTHER" id="PTHR38686">
    <property type="entry name" value="APOLIPOPROTEIN N-ACYLTRANSFERASE"/>
    <property type="match status" value="1"/>
</dbReference>
<evidence type="ECO:0000256" key="4">
    <source>
        <dbReference type="ARBA" id="ARBA00022679"/>
    </source>
</evidence>
<dbReference type="InterPro" id="IPR036526">
    <property type="entry name" value="C-N_Hydrolase_sf"/>
</dbReference>
<comment type="subcellular location">
    <subcellularLocation>
        <location evidence="1 9">Cell membrane</location>
        <topology evidence="1 9">Multi-pass membrane protein</topology>
    </subcellularLocation>
</comment>
<dbReference type="GO" id="GO:0016410">
    <property type="term" value="F:N-acyltransferase activity"/>
    <property type="evidence" value="ECO:0007669"/>
    <property type="project" value="UniProtKB-UniRule"/>
</dbReference>
<evidence type="ECO:0000256" key="6">
    <source>
        <dbReference type="ARBA" id="ARBA00022989"/>
    </source>
</evidence>
<feature type="transmembrane region" description="Helical" evidence="9">
    <location>
        <begin position="89"/>
        <end position="113"/>
    </location>
</feature>
<dbReference type="OrthoDB" id="9804277at2"/>
<dbReference type="UniPathway" id="UPA00666"/>
<feature type="transmembrane region" description="Helical" evidence="9">
    <location>
        <begin position="167"/>
        <end position="186"/>
    </location>
</feature>
<evidence type="ECO:0000313" key="12">
    <source>
        <dbReference type="Proteomes" id="UP000005496"/>
    </source>
</evidence>
<dbReference type="PANTHER" id="PTHR38686:SF1">
    <property type="entry name" value="APOLIPOPROTEIN N-ACYLTRANSFERASE"/>
    <property type="match status" value="1"/>
</dbReference>
<evidence type="ECO:0000256" key="5">
    <source>
        <dbReference type="ARBA" id="ARBA00022692"/>
    </source>
</evidence>
<keyword evidence="7 9" id="KW-0472">Membrane</keyword>
<dbReference type="InterPro" id="IPR045378">
    <property type="entry name" value="LNT_N"/>
</dbReference>
<name>D6SLZ4_9BACT</name>
<dbReference type="eggNOG" id="COG0815">
    <property type="taxonomic scope" value="Bacteria"/>
</dbReference>
<keyword evidence="3 9" id="KW-1003">Cell membrane</keyword>
<dbReference type="Pfam" id="PF20154">
    <property type="entry name" value="LNT_N"/>
    <property type="match status" value="1"/>
</dbReference>
<evidence type="ECO:0000313" key="11">
    <source>
        <dbReference type="EMBL" id="EFI35705.1"/>
    </source>
</evidence>
<dbReference type="EMBL" id="ACJN02000001">
    <property type="protein sequence ID" value="EFI35705.1"/>
    <property type="molecule type" value="Genomic_DNA"/>
</dbReference>
<evidence type="ECO:0000256" key="2">
    <source>
        <dbReference type="ARBA" id="ARBA00010065"/>
    </source>
</evidence>
<comment type="pathway">
    <text evidence="9">Protein modification; lipoprotein biosynthesis (N-acyl transfer).</text>
</comment>
<feature type="transmembrane region" description="Helical" evidence="9">
    <location>
        <begin position="34"/>
        <end position="50"/>
    </location>
</feature>
<feature type="transmembrane region" description="Helical" evidence="9">
    <location>
        <begin position="120"/>
        <end position="137"/>
    </location>
</feature>
<comment type="similarity">
    <text evidence="2 9">Belongs to the CN hydrolase family. Apolipoprotein N-acyltransferase subfamily.</text>
</comment>
<evidence type="ECO:0000256" key="7">
    <source>
        <dbReference type="ARBA" id="ARBA00023136"/>
    </source>
</evidence>
<comment type="caution">
    <text evidence="11">The sequence shown here is derived from an EMBL/GenBank/DDBJ whole genome shotgun (WGS) entry which is preliminary data.</text>
</comment>
<evidence type="ECO:0000256" key="8">
    <source>
        <dbReference type="ARBA" id="ARBA00023315"/>
    </source>
</evidence>
<comment type="function">
    <text evidence="9">Catalyzes the phospholipid dependent N-acylation of the N-terminal cysteine of apolipoprotein, the last step in lipoprotein maturation.</text>
</comment>
<proteinExistence type="inferred from homology"/>
<evidence type="ECO:0000256" key="9">
    <source>
        <dbReference type="HAMAP-Rule" id="MF_01148"/>
    </source>
</evidence>
<dbReference type="PROSITE" id="PS50263">
    <property type="entry name" value="CN_HYDROLASE"/>
    <property type="match status" value="1"/>
</dbReference>
<keyword evidence="4 9" id="KW-0808">Transferase</keyword>
<protein>
    <recommendedName>
        <fullName evidence="9">Apolipoprotein N-acyltransferase</fullName>
        <shortName evidence="9">ALP N-acyltransferase</shortName>
        <ecNumber evidence="9">2.3.1.269</ecNumber>
    </recommendedName>
</protein>
<keyword evidence="5 9" id="KW-0812">Transmembrane</keyword>
<keyword evidence="6 9" id="KW-1133">Transmembrane helix</keyword>
<dbReference type="EC" id="2.3.1.269" evidence="9"/>
<organism evidence="11 12">
    <name type="scientific">Desulfonatronospira thiodismutans ASO3-1</name>
    <dbReference type="NCBI Taxonomy" id="555779"/>
    <lineage>
        <taxon>Bacteria</taxon>
        <taxon>Pseudomonadati</taxon>
        <taxon>Thermodesulfobacteriota</taxon>
        <taxon>Desulfovibrionia</taxon>
        <taxon>Desulfovibrionales</taxon>
        <taxon>Desulfonatronovibrionaceae</taxon>
        <taxon>Desulfonatronospira</taxon>
    </lineage>
</organism>
<evidence type="ECO:0000256" key="3">
    <source>
        <dbReference type="ARBA" id="ARBA00022475"/>
    </source>
</evidence>
<dbReference type="GO" id="GO:0042158">
    <property type="term" value="P:lipoprotein biosynthetic process"/>
    <property type="evidence" value="ECO:0007669"/>
    <property type="project" value="UniProtKB-UniRule"/>
</dbReference>
<sequence length="518" mass="58759">MRLPEIFRQGSFWAQFFMCLAGLFLAFPNPLLQVPFLIFLFFLGLNYIAFNTRSKGEAFRRGLLVSGPAYAVTLYWIVVPVHVYGHFPLVLALFFPLLLGFVLGLFSSLYVFVVHIMSRRFSWIALGVFGGAVWAFLEFAREYVFTGFPWLIAAQAFSIWPESIQAVSIVGSYGLAMLLACAGIWIYQGRTIPVLAALALLFPVLGYGFFLQQKEYDGPAKDILIVQGNLDQDIKWEEEIQMKTVEKYKDLTIQSLDEINADLVVWPETAMPFYLQEQSRMSFMVMNLAQEKGIDLITGAPAYEMQEDGINYKLHNRAFWISGRGLIQDHYDKERLVPFGEYIPWSSYLFFLDRLVAGPMDFSPGKATAPMENEELALGMLICYEIIFPGLVRDRVQQGANVLINISNDAWFGDTSAPRQHLHLSVLRAVEQGRYVVRSTNTGISAFIDPSGRVYESTPLFQEATLSGQVKLLDDKTFYHVWHWHINWILAGISLAGLALCLVVPAKRTFSEKSYINK</sequence>
<keyword evidence="12" id="KW-1185">Reference proteome</keyword>
<gene>
    <name evidence="9" type="primary">lnt</name>
    <name evidence="11" type="ORF">Dthio_PD3134</name>
</gene>
<feature type="transmembrane region" description="Helical" evidence="9">
    <location>
        <begin position="486"/>
        <end position="506"/>
    </location>
</feature>